<evidence type="ECO:0000313" key="2">
    <source>
        <dbReference type="Proteomes" id="UP000320055"/>
    </source>
</evidence>
<reference evidence="1 2" key="1">
    <citation type="submission" date="2019-01" db="EMBL/GenBank/DDBJ databases">
        <authorList>
            <person name="Brito A."/>
        </authorList>
    </citation>
    <scope>NUCLEOTIDE SEQUENCE [LARGE SCALE GENOMIC DNA]</scope>
    <source>
        <strain evidence="1">1</strain>
    </source>
</reference>
<evidence type="ECO:0000313" key="1">
    <source>
        <dbReference type="EMBL" id="VEP18198.1"/>
    </source>
</evidence>
<dbReference type="GO" id="GO:0005975">
    <property type="term" value="P:carbohydrate metabolic process"/>
    <property type="evidence" value="ECO:0007669"/>
    <property type="project" value="InterPro"/>
</dbReference>
<sequence length="146" mass="16263">MIATALSSNTSEISRFGLPNICGDEKKISQLVNHDEPIFLNDSNLNLDQINAGFACALHMHQPTIPAGANGELICNLQYMFEHQGEGDNHNAGVFAWCYSRMTDWIPELVAEGKNPRIMLDYSGNLLWGLQQMGRDDIIDNLKNIT</sequence>
<accession>A0A563W3C4</accession>
<evidence type="ECO:0008006" key="3">
    <source>
        <dbReference type="Google" id="ProtNLM"/>
    </source>
</evidence>
<name>A0A563W3C4_9CYAN</name>
<protein>
    <recommendedName>
        <fullName evidence="3">Glycosyl hydrolase family 57</fullName>
    </recommendedName>
</protein>
<gene>
    <name evidence="1" type="ORF">H1P_700010</name>
</gene>
<proteinExistence type="predicted"/>
<keyword evidence="2" id="KW-1185">Reference proteome</keyword>
<dbReference type="AlphaFoldDB" id="A0A563W3C4"/>
<dbReference type="EMBL" id="CAACVJ010000668">
    <property type="protein sequence ID" value="VEP18198.1"/>
    <property type="molecule type" value="Genomic_DNA"/>
</dbReference>
<dbReference type="InterPro" id="IPR011330">
    <property type="entry name" value="Glyco_hydro/deAcase_b/a-brl"/>
</dbReference>
<organism evidence="1 2">
    <name type="scientific">Hyella patelloides LEGE 07179</name>
    <dbReference type="NCBI Taxonomy" id="945734"/>
    <lineage>
        <taxon>Bacteria</taxon>
        <taxon>Bacillati</taxon>
        <taxon>Cyanobacteriota</taxon>
        <taxon>Cyanophyceae</taxon>
        <taxon>Pleurocapsales</taxon>
        <taxon>Hyellaceae</taxon>
        <taxon>Hyella</taxon>
    </lineage>
</organism>
<dbReference type="Proteomes" id="UP000320055">
    <property type="component" value="Unassembled WGS sequence"/>
</dbReference>
<dbReference type="SUPFAM" id="SSF88713">
    <property type="entry name" value="Glycoside hydrolase/deacetylase"/>
    <property type="match status" value="1"/>
</dbReference>